<keyword evidence="5" id="KW-0234">DNA repair</keyword>
<keyword evidence="3" id="KW-0227">DNA damage</keyword>
<dbReference type="SUPFAM" id="SSF52540">
    <property type="entry name" value="P-loop containing nucleoside triphosphate hydrolases"/>
    <property type="match status" value="1"/>
</dbReference>
<evidence type="ECO:0000256" key="6">
    <source>
        <dbReference type="ARBA" id="ARBA00023242"/>
    </source>
</evidence>
<evidence type="ECO:0000256" key="4">
    <source>
        <dbReference type="ARBA" id="ARBA00022840"/>
    </source>
</evidence>
<protein>
    <submittedName>
        <fullName evidence="9">LALA0S10e05864g1_1</fullName>
    </submittedName>
</protein>
<dbReference type="STRING" id="1245769.A0A0C7NCY9"/>
<reference evidence="9 10" key="1">
    <citation type="submission" date="2014-12" db="EMBL/GenBank/DDBJ databases">
        <authorList>
            <person name="Neuveglise Cecile"/>
        </authorList>
    </citation>
    <scope>NUCLEOTIDE SEQUENCE [LARGE SCALE GENOMIC DNA]</scope>
    <source>
        <strain evidence="9 10">CBS 12615</strain>
    </source>
</reference>
<dbReference type="InterPro" id="IPR013632">
    <property type="entry name" value="Rad51_C"/>
</dbReference>
<dbReference type="GO" id="GO:0030491">
    <property type="term" value="P:heteroduplex formation"/>
    <property type="evidence" value="ECO:0007669"/>
    <property type="project" value="EnsemblFungi"/>
</dbReference>
<dbReference type="PANTHER" id="PTHR22942:SF66">
    <property type="entry name" value="RE19845P"/>
    <property type="match status" value="1"/>
</dbReference>
<dbReference type="RefSeq" id="XP_022630457.1">
    <property type="nucleotide sequence ID" value="XM_022770551.1"/>
</dbReference>
<dbReference type="GO" id="GO:0140664">
    <property type="term" value="F:ATP-dependent DNA damage sensor activity"/>
    <property type="evidence" value="ECO:0007669"/>
    <property type="project" value="InterPro"/>
</dbReference>
<dbReference type="GO" id="GO:0000722">
    <property type="term" value="P:telomere maintenance via recombination"/>
    <property type="evidence" value="ECO:0007669"/>
    <property type="project" value="EnsemblFungi"/>
</dbReference>
<dbReference type="EMBL" id="LN736369">
    <property type="protein sequence ID" value="CEP64248.1"/>
    <property type="molecule type" value="Genomic_DNA"/>
</dbReference>
<keyword evidence="4" id="KW-0067">ATP-binding</keyword>
<dbReference type="InterPro" id="IPR003593">
    <property type="entry name" value="AAA+_ATPase"/>
</dbReference>
<proteinExistence type="predicted"/>
<comment type="subcellular location">
    <subcellularLocation>
        <location evidence="1">Nucleus</location>
    </subcellularLocation>
</comment>
<evidence type="ECO:0000256" key="3">
    <source>
        <dbReference type="ARBA" id="ARBA00022763"/>
    </source>
</evidence>
<evidence type="ECO:0000256" key="7">
    <source>
        <dbReference type="SAM" id="MobiDB-lite"/>
    </source>
</evidence>
<dbReference type="InterPro" id="IPR047348">
    <property type="entry name" value="XRCC3-like_C"/>
</dbReference>
<dbReference type="OrthoDB" id="1861185at2759"/>
<evidence type="ECO:0000256" key="5">
    <source>
        <dbReference type="ARBA" id="ARBA00023204"/>
    </source>
</evidence>
<feature type="domain" description="RecA family profile 1" evidence="8">
    <location>
        <begin position="83"/>
        <end position="262"/>
    </location>
</feature>
<dbReference type="AlphaFoldDB" id="A0A0C7NCY9"/>
<keyword evidence="10" id="KW-1185">Reference proteome</keyword>
<accession>A0A0C7NCY9</accession>
<feature type="compositionally biased region" description="Low complexity" evidence="7">
    <location>
        <begin position="359"/>
        <end position="387"/>
    </location>
</feature>
<keyword evidence="6" id="KW-0539">Nucleus</keyword>
<dbReference type="GO" id="GO:0003690">
    <property type="term" value="F:double-stranded DNA binding"/>
    <property type="evidence" value="ECO:0007669"/>
    <property type="project" value="TreeGrafter"/>
</dbReference>
<dbReference type="Gene3D" id="3.40.50.300">
    <property type="entry name" value="P-loop containing nucleotide triphosphate hydrolases"/>
    <property type="match status" value="1"/>
</dbReference>
<dbReference type="CDD" id="cd19491">
    <property type="entry name" value="XRCC3"/>
    <property type="match status" value="1"/>
</dbReference>
<dbReference type="GO" id="GO:0003697">
    <property type="term" value="F:single-stranded DNA binding"/>
    <property type="evidence" value="ECO:0007669"/>
    <property type="project" value="TreeGrafter"/>
</dbReference>
<dbReference type="GO" id="GO:0000707">
    <property type="term" value="P:meiotic DNA recombinase assembly"/>
    <property type="evidence" value="ECO:0007669"/>
    <property type="project" value="EnsemblFungi"/>
</dbReference>
<keyword evidence="2" id="KW-0547">Nucleotide-binding</keyword>
<feature type="region of interest" description="Disordered" evidence="7">
    <location>
        <begin position="345"/>
        <end position="389"/>
    </location>
</feature>
<sequence>MDLYDQLPNSKLAFLAEYAVVLECLIEKRVTVTDLLTLKAAELARIVPRSINEITSFQRALKDEYKDLIFGRNRSRLSVVQNCVKTFTSGDAGIDEVLRGGIRTHGITEVFGGSSTGKSQFLMQLALTVQVPVENGGLNGKCVFITTEGGISTKRLEELITQKSRLLPGFEHVSQDNIFTVNCNDLANQEHTLQVQLPVLIERNPDIKLVIVDSISHHLRVELERKTFRDSHDNRQYIDKMAQNLLKLANDHSLAVVVANQVGDKPVPETPVPNPSTNGDFTGYSYQVGWTVGWKDSSIYYRQVREGLLTDSVNTLRTQPRSNIENILSEDEDYKIVAEAAFARKRPRDESNTSKESSKSSSSQQLSSSARSGRSNSPSPRLPLMPMGRRRKVETKIPNLGLSWANHISVRIMLSKIYKASPLIKKGQLDINEMTDTNNFWQVHRTLRVVLSEYSKRPDVDFIISSQGIASIKQVEQDT</sequence>
<organism evidence="9 10">
    <name type="scientific">Lachancea lanzarotensis</name>
    <dbReference type="NCBI Taxonomy" id="1245769"/>
    <lineage>
        <taxon>Eukaryota</taxon>
        <taxon>Fungi</taxon>
        <taxon>Dikarya</taxon>
        <taxon>Ascomycota</taxon>
        <taxon>Saccharomycotina</taxon>
        <taxon>Saccharomycetes</taxon>
        <taxon>Saccharomycetales</taxon>
        <taxon>Saccharomycetaceae</taxon>
        <taxon>Lachancea</taxon>
    </lineage>
</organism>
<dbReference type="GO" id="GO:1903112">
    <property type="term" value="P:positive regulation of single-strand break repair via homologous recombination"/>
    <property type="evidence" value="ECO:0007669"/>
    <property type="project" value="EnsemblFungi"/>
</dbReference>
<evidence type="ECO:0000313" key="10">
    <source>
        <dbReference type="Proteomes" id="UP000054304"/>
    </source>
</evidence>
<dbReference type="PROSITE" id="PS50162">
    <property type="entry name" value="RECA_2"/>
    <property type="match status" value="1"/>
</dbReference>
<name>A0A0C7NCY9_9SACH</name>
<evidence type="ECO:0000313" key="9">
    <source>
        <dbReference type="EMBL" id="CEP64248.1"/>
    </source>
</evidence>
<dbReference type="GO" id="GO:0042275">
    <property type="term" value="P:error-free postreplication DNA repair"/>
    <property type="evidence" value="ECO:0007669"/>
    <property type="project" value="EnsemblFungi"/>
</dbReference>
<dbReference type="GO" id="GO:0005524">
    <property type="term" value="F:ATP binding"/>
    <property type="evidence" value="ECO:0007669"/>
    <property type="project" value="UniProtKB-KW"/>
</dbReference>
<evidence type="ECO:0000256" key="1">
    <source>
        <dbReference type="ARBA" id="ARBA00004123"/>
    </source>
</evidence>
<gene>
    <name evidence="9" type="ORF">LALA0_S10e05864g</name>
</gene>
<dbReference type="SMART" id="SM00382">
    <property type="entry name" value="AAA"/>
    <property type="match status" value="1"/>
</dbReference>
<dbReference type="PANTHER" id="PTHR22942">
    <property type="entry name" value="RECA/RAD51/RADA DNA STRAND-PAIRING FAMILY MEMBER"/>
    <property type="match status" value="1"/>
</dbReference>
<dbReference type="GO" id="GO:0042148">
    <property type="term" value="P:DNA strand invasion"/>
    <property type="evidence" value="ECO:0007669"/>
    <property type="project" value="TreeGrafter"/>
</dbReference>
<dbReference type="Pfam" id="PF08423">
    <property type="entry name" value="Rad51"/>
    <property type="match status" value="1"/>
</dbReference>
<dbReference type="InterPro" id="IPR020588">
    <property type="entry name" value="RecA_ATP-bd"/>
</dbReference>
<dbReference type="Proteomes" id="UP000054304">
    <property type="component" value="Unassembled WGS sequence"/>
</dbReference>
<dbReference type="GO" id="GO:0000150">
    <property type="term" value="F:DNA strand exchange activity"/>
    <property type="evidence" value="ECO:0007669"/>
    <property type="project" value="TreeGrafter"/>
</dbReference>
<dbReference type="GO" id="GO:0033065">
    <property type="term" value="C:Rad51C-XRCC3 complex"/>
    <property type="evidence" value="ECO:0007669"/>
    <property type="project" value="EnsemblFungi"/>
</dbReference>
<evidence type="ECO:0000259" key="8">
    <source>
        <dbReference type="PROSITE" id="PS50162"/>
    </source>
</evidence>
<dbReference type="InterPro" id="IPR027417">
    <property type="entry name" value="P-loop_NTPase"/>
</dbReference>
<dbReference type="HOGENOM" id="CLU_045144_0_0_1"/>
<dbReference type="GeneID" id="34687795"/>
<evidence type="ECO:0000256" key="2">
    <source>
        <dbReference type="ARBA" id="ARBA00022741"/>
    </source>
</evidence>
<feature type="compositionally biased region" description="Basic and acidic residues" evidence="7">
    <location>
        <begin position="347"/>
        <end position="358"/>
    </location>
</feature>